<keyword evidence="1" id="KW-0732">Signal</keyword>
<evidence type="ECO:0000256" key="1">
    <source>
        <dbReference type="SAM" id="SignalP"/>
    </source>
</evidence>
<dbReference type="AlphaFoldDB" id="A0AB39NDE6"/>
<dbReference type="RefSeq" id="WP_369275863.1">
    <property type="nucleotide sequence ID" value="NZ_CP163432.1"/>
</dbReference>
<organism evidence="2">
    <name type="scientific">Streptomyces sp. R11</name>
    <dbReference type="NCBI Taxonomy" id="3238625"/>
    <lineage>
        <taxon>Bacteria</taxon>
        <taxon>Bacillati</taxon>
        <taxon>Actinomycetota</taxon>
        <taxon>Actinomycetes</taxon>
        <taxon>Kitasatosporales</taxon>
        <taxon>Streptomycetaceae</taxon>
        <taxon>Streptomyces</taxon>
    </lineage>
</organism>
<proteinExistence type="predicted"/>
<feature type="signal peptide" evidence="1">
    <location>
        <begin position="1"/>
        <end position="33"/>
    </location>
</feature>
<dbReference type="InterPro" id="IPR035992">
    <property type="entry name" value="Ricin_B-like_lectins"/>
</dbReference>
<gene>
    <name evidence="2" type="ORF">AB5J55_43365</name>
</gene>
<dbReference type="SUPFAM" id="SSF50370">
    <property type="entry name" value="Ricin B-like lectins"/>
    <property type="match status" value="1"/>
</dbReference>
<dbReference type="EMBL" id="CP163432">
    <property type="protein sequence ID" value="XDQ15939.1"/>
    <property type="molecule type" value="Genomic_DNA"/>
</dbReference>
<dbReference type="PROSITE" id="PS50231">
    <property type="entry name" value="RICIN_B_LECTIN"/>
    <property type="match status" value="1"/>
</dbReference>
<dbReference type="CDD" id="cd00161">
    <property type="entry name" value="beta-trefoil_Ricin-like"/>
    <property type="match status" value="1"/>
</dbReference>
<feature type="chain" id="PRO_5044259515" evidence="1">
    <location>
        <begin position="34"/>
        <end position="204"/>
    </location>
</feature>
<reference evidence="2" key="1">
    <citation type="submission" date="2024-07" db="EMBL/GenBank/DDBJ databases">
        <authorList>
            <person name="Yu S.T."/>
        </authorList>
    </citation>
    <scope>NUCLEOTIDE SEQUENCE</scope>
    <source>
        <strain evidence="2">R11</strain>
    </source>
</reference>
<evidence type="ECO:0000313" key="2">
    <source>
        <dbReference type="EMBL" id="XDQ15939.1"/>
    </source>
</evidence>
<protein>
    <submittedName>
        <fullName evidence="2">RICIN domain-containing protein</fullName>
    </submittedName>
</protein>
<accession>A0AB39NDE6</accession>
<sequence>MFGLRNRPAVGAAVVAVSAATLLAGPLTSSASAATIFSTIVSQKAGLQLSITSNQNNAALTFAPRQGTVSCNFTCSAPDTPPGHAWAQVKVAPTASGISLVNKQTGECADVEFSAQQPGAQAAGAKVVLSACDGTLSQQWKSRIFTGNQRSFQNLLPGTGPALMLTNSQGQAILEPITVNNNLSLAEREKHVQNFGTILVSQQQ</sequence>
<dbReference type="Gene3D" id="2.80.10.50">
    <property type="match status" value="1"/>
</dbReference>
<name>A0AB39NDE6_9ACTN</name>